<gene>
    <name evidence="2" type="ORF">FHW18_000194</name>
</gene>
<feature type="compositionally biased region" description="Basic and acidic residues" evidence="1">
    <location>
        <begin position="118"/>
        <end position="132"/>
    </location>
</feature>
<name>A0A7Y9LLC6_9BURK</name>
<dbReference type="RefSeq" id="WP_179582466.1">
    <property type="nucleotide sequence ID" value="NZ_JACBYR010000001.1"/>
</dbReference>
<dbReference type="Proteomes" id="UP000542125">
    <property type="component" value="Unassembled WGS sequence"/>
</dbReference>
<protein>
    <recommendedName>
        <fullName evidence="4">Phage baseplate protein</fullName>
    </recommendedName>
</protein>
<evidence type="ECO:0000313" key="3">
    <source>
        <dbReference type="Proteomes" id="UP000542125"/>
    </source>
</evidence>
<organism evidence="2 3">
    <name type="scientific">Pigmentiphaga litoralis</name>
    <dbReference type="NCBI Taxonomy" id="516702"/>
    <lineage>
        <taxon>Bacteria</taxon>
        <taxon>Pseudomonadati</taxon>
        <taxon>Pseudomonadota</taxon>
        <taxon>Betaproteobacteria</taxon>
        <taxon>Burkholderiales</taxon>
        <taxon>Alcaligenaceae</taxon>
        <taxon>Pigmentiphaga</taxon>
    </lineage>
</organism>
<evidence type="ECO:0000256" key="1">
    <source>
        <dbReference type="SAM" id="MobiDB-lite"/>
    </source>
</evidence>
<evidence type="ECO:0000313" key="2">
    <source>
        <dbReference type="EMBL" id="NYE80923.1"/>
    </source>
</evidence>
<feature type="region of interest" description="Disordered" evidence="1">
    <location>
        <begin position="97"/>
        <end position="136"/>
    </location>
</feature>
<keyword evidence="3" id="KW-1185">Reference proteome</keyword>
<evidence type="ECO:0008006" key="4">
    <source>
        <dbReference type="Google" id="ProtNLM"/>
    </source>
</evidence>
<comment type="caution">
    <text evidence="2">The sequence shown here is derived from an EMBL/GenBank/DDBJ whole genome shotgun (WGS) entry which is preliminary data.</text>
</comment>
<accession>A0A7Y9LLC6</accession>
<sequence>MRALTPFDVLSLWDEGAQRHPLDRSALLCARARSDLPAEAIVDLPLGEVTRSVLRLREATFGARIDSHVDCPFCGARLAVSVMTSDVLPDGVTAGGLPMEGATAGEGSRGGPADDPAADLRADGAPDGERTRGLRPPTLRDLAAVADVADAQEGARRLLQRCMTASAPASLLDADLAEIEAVFDALDPSADLGLQVTCTECGKPVLATLDASIVLWDEIEAQGRMLLRMVHVLAVAYGWTENEILSLGPARRAAYMAMVSP</sequence>
<dbReference type="AlphaFoldDB" id="A0A7Y9LLC6"/>
<dbReference type="EMBL" id="JACBYR010000001">
    <property type="protein sequence ID" value="NYE80923.1"/>
    <property type="molecule type" value="Genomic_DNA"/>
</dbReference>
<reference evidence="2 3" key="1">
    <citation type="submission" date="2020-07" db="EMBL/GenBank/DDBJ databases">
        <title>Genomic Encyclopedia of Type Strains, Phase IV (KMG-V): Genome sequencing to study the core and pangenomes of soil and plant-associated prokaryotes.</title>
        <authorList>
            <person name="Whitman W."/>
        </authorList>
    </citation>
    <scope>NUCLEOTIDE SEQUENCE [LARGE SCALE GENOMIC DNA]</scope>
    <source>
        <strain evidence="2 3">SAS40</strain>
    </source>
</reference>
<proteinExistence type="predicted"/>